<dbReference type="RefSeq" id="WP_171098523.1">
    <property type="nucleotide sequence ID" value="NZ_CP053084.1"/>
</dbReference>
<sequence>MHHIIFYGLFILMITASTGVQANCRGDACVSMGSNLASVDSGQSALFGGVLSGLTGSDISFSSNESSSLAQGDVDLETLLQNIETLSGADSTAAALNSEITLSQFYAAAADAANAAGDSEAAAALSNLSAEVAGVAGTFQAGDLIALQESEGGYDGVNLNALELVSGSAEVFSGNNPVTTSEPVTISGSELGMAGVVNSVTIASQVVEPAKIVCGPEGSTFHSSSMRYSLSLDLVDTGLDMSSLLALPGIADVDASIGQLNLYVEVSRAEGVIQSIDALNQAVTISAVPGVTDMYLGQFPEGAFFDTSVSLDPALLDFSTIGSVTVTELSGTATTVSIQAKSSAQGEQSFADTLVFNGPYPETQRSSTSADAGSQLLDSLMSNLVLQLSPEDLGLLNDQVLVAVQDASSNTLPPILSSVLTGIVDPMMESMGTSIGEVDTTVHAVRQVCSFSGLVYHDLNHDYINNTGDGLCNEALYVKLVSSDTPAGPALAVATVEPATGQYTFTTASAGNYSLVLDTNSDPSDVASSAPTGWLHMESEDGVQPFLLQANGATEAGPNFGLYHGSTLSGFVFEDNGAGVANAHDGVFLDDEAGLDGIVVKLTDFPAAATGPLDEVITQGGGAYRFWIPAGAGGSVLAVVQTNRENYRSIGANVGNTGGTYDLAQDHISFNRENGKRYESVDFGDVKTSALYSDNQRTSVAGSPIFYPHVFTAGSEGDIAFEIRSDSVSQESWQSVLYRDGNCDAQLDASEAIITEPVNVQADEKLCLIMKIFVPLTAPADARHVDTLQATFTYSNTTVDTAHLVNNVTTVGASDSPGLTLLKEVEQPTALPGETLVYTVRYENQGAGNLDALEIHDSTPAYTVFSSAECVDTQVDLTCEVSEQPEVGDSGRVTWKVIGLVPPGTSGVVRFSVVVQ</sequence>
<name>A0ABX6N4D2_9BURK</name>
<dbReference type="EMBL" id="CP053084">
    <property type="protein sequence ID" value="QJR29239.1"/>
    <property type="molecule type" value="Genomic_DNA"/>
</dbReference>
<evidence type="ECO:0000313" key="2">
    <source>
        <dbReference type="EMBL" id="QJR29239.1"/>
    </source>
</evidence>
<protein>
    <submittedName>
        <fullName evidence="2">DUF11 domain-containing protein</fullName>
    </submittedName>
</protein>
<evidence type="ECO:0000256" key="1">
    <source>
        <dbReference type="SAM" id="SignalP"/>
    </source>
</evidence>
<dbReference type="Proteomes" id="UP000501130">
    <property type="component" value="Chromosome"/>
</dbReference>
<dbReference type="NCBIfam" id="TIGR01451">
    <property type="entry name" value="B_ant_repeat"/>
    <property type="match status" value="1"/>
</dbReference>
<dbReference type="Gene3D" id="2.60.40.10">
    <property type="entry name" value="Immunoglobulins"/>
    <property type="match status" value="2"/>
</dbReference>
<reference evidence="2 3" key="1">
    <citation type="submission" date="2020-05" db="EMBL/GenBank/DDBJ databases">
        <title>Compete genome of Limnobacter sp. SAORIC-580.</title>
        <authorList>
            <person name="Song J."/>
            <person name="Cho J.-C."/>
        </authorList>
    </citation>
    <scope>NUCLEOTIDE SEQUENCE [LARGE SCALE GENOMIC DNA]</scope>
    <source>
        <strain evidence="2 3">SAORIC-580</strain>
    </source>
</reference>
<feature type="chain" id="PRO_5047506268" evidence="1">
    <location>
        <begin position="23"/>
        <end position="916"/>
    </location>
</feature>
<keyword evidence="1" id="KW-0732">Signal</keyword>
<organism evidence="2 3">
    <name type="scientific">Limnobacter profundi</name>
    <dbReference type="NCBI Taxonomy" id="2732163"/>
    <lineage>
        <taxon>Bacteria</taxon>
        <taxon>Pseudomonadati</taxon>
        <taxon>Pseudomonadota</taxon>
        <taxon>Betaproteobacteria</taxon>
        <taxon>Burkholderiales</taxon>
        <taxon>Burkholderiaceae</taxon>
        <taxon>Limnobacter</taxon>
    </lineage>
</organism>
<accession>A0ABX6N4D2</accession>
<gene>
    <name evidence="2" type="ORF">HKT17_05705</name>
</gene>
<keyword evidence="3" id="KW-1185">Reference proteome</keyword>
<dbReference type="InterPro" id="IPR047589">
    <property type="entry name" value="DUF11_rpt"/>
</dbReference>
<dbReference type="InterPro" id="IPR013783">
    <property type="entry name" value="Ig-like_fold"/>
</dbReference>
<proteinExistence type="predicted"/>
<feature type="signal peptide" evidence="1">
    <location>
        <begin position="1"/>
        <end position="22"/>
    </location>
</feature>
<evidence type="ECO:0000313" key="3">
    <source>
        <dbReference type="Proteomes" id="UP000501130"/>
    </source>
</evidence>